<sequence length="266" mass="29733">MASSGRARVDEVKSKPKSKELPAAIVQEFRSLFDKAKSQKDNEGRKITSAKWGVYAFYDYDGEPIYVGQTKESLATRLNRHLTNQRTDAVAMRILDVFEVAEMEVWPLWHLEYTPSKNVDATSFSDATRQLDAYEYSAYLRAISNSKFGAILNEKIPPASTPIDLPESYRFKLISEATKEERGHPDVRIARRAETISRLASVAFERGQVSAGLRRVLVVQAVRLAYKSAERYKFAEGKDAPDPSAISVEGLIGSVKYPTDDEGSGD</sequence>
<dbReference type="Proteomes" id="UP001219037">
    <property type="component" value="Chromosome"/>
</dbReference>
<organism evidence="2 3">
    <name type="scientific">Citricoccus muralis</name>
    <dbReference type="NCBI Taxonomy" id="169134"/>
    <lineage>
        <taxon>Bacteria</taxon>
        <taxon>Bacillati</taxon>
        <taxon>Actinomycetota</taxon>
        <taxon>Actinomycetes</taxon>
        <taxon>Micrococcales</taxon>
        <taxon>Micrococcaceae</taxon>
        <taxon>Citricoccus</taxon>
    </lineage>
</organism>
<evidence type="ECO:0000313" key="3">
    <source>
        <dbReference type="Proteomes" id="UP001219037"/>
    </source>
</evidence>
<accession>A0ABY8HAJ0</accession>
<dbReference type="Pfam" id="PF01541">
    <property type="entry name" value="GIY-YIG"/>
    <property type="match status" value="1"/>
</dbReference>
<dbReference type="SUPFAM" id="SSF82771">
    <property type="entry name" value="GIY-YIG endonuclease"/>
    <property type="match status" value="1"/>
</dbReference>
<protein>
    <submittedName>
        <fullName evidence="2">GIY-YIG nuclease family protein</fullName>
    </submittedName>
</protein>
<proteinExistence type="predicted"/>
<gene>
    <name evidence="2" type="ORF">P8192_05910</name>
</gene>
<dbReference type="EMBL" id="CP121252">
    <property type="protein sequence ID" value="WFP17637.1"/>
    <property type="molecule type" value="Genomic_DNA"/>
</dbReference>
<keyword evidence="3" id="KW-1185">Reference proteome</keyword>
<dbReference type="Gene3D" id="3.40.1440.10">
    <property type="entry name" value="GIY-YIG endonuclease"/>
    <property type="match status" value="1"/>
</dbReference>
<evidence type="ECO:0000259" key="1">
    <source>
        <dbReference type="PROSITE" id="PS50164"/>
    </source>
</evidence>
<dbReference type="PROSITE" id="PS50164">
    <property type="entry name" value="GIY_YIG"/>
    <property type="match status" value="1"/>
</dbReference>
<dbReference type="InterPro" id="IPR000305">
    <property type="entry name" value="GIY-YIG_endonuc"/>
</dbReference>
<dbReference type="RefSeq" id="WP_278159300.1">
    <property type="nucleotide sequence ID" value="NZ_CP121252.1"/>
</dbReference>
<feature type="domain" description="GIY-YIG" evidence="1">
    <location>
        <begin position="50"/>
        <end position="150"/>
    </location>
</feature>
<dbReference type="CDD" id="cd00719">
    <property type="entry name" value="GIY-YIG_SF"/>
    <property type="match status" value="1"/>
</dbReference>
<evidence type="ECO:0000313" key="2">
    <source>
        <dbReference type="EMBL" id="WFP17637.1"/>
    </source>
</evidence>
<dbReference type="InterPro" id="IPR035901">
    <property type="entry name" value="GIY-YIG_endonuc_sf"/>
</dbReference>
<reference evidence="2 3" key="1">
    <citation type="submission" date="2023-04" db="EMBL/GenBank/DDBJ databases">
        <title>Funneling lignin-derived compounds into biodiesel using alkali-halophilic Citricoccus sp. P2.</title>
        <authorList>
            <person name="Luo C.-B."/>
        </authorList>
    </citation>
    <scope>NUCLEOTIDE SEQUENCE [LARGE SCALE GENOMIC DNA]</scope>
    <source>
        <strain evidence="2 3">P2</strain>
    </source>
</reference>
<name>A0ABY8HAJ0_9MICC</name>